<dbReference type="Proteomes" id="UP000585638">
    <property type="component" value="Unassembled WGS sequence"/>
</dbReference>
<evidence type="ECO:0000256" key="6">
    <source>
        <dbReference type="SAM" id="Phobius"/>
    </source>
</evidence>
<organism evidence="7 8">
    <name type="scientific">Kutzneria kofuensis</name>
    <dbReference type="NCBI Taxonomy" id="103725"/>
    <lineage>
        <taxon>Bacteria</taxon>
        <taxon>Bacillati</taxon>
        <taxon>Actinomycetota</taxon>
        <taxon>Actinomycetes</taxon>
        <taxon>Pseudonocardiales</taxon>
        <taxon>Pseudonocardiaceae</taxon>
        <taxon>Kutzneria</taxon>
    </lineage>
</organism>
<evidence type="ECO:0000256" key="3">
    <source>
        <dbReference type="ARBA" id="ARBA00022692"/>
    </source>
</evidence>
<dbReference type="Pfam" id="PF03631">
    <property type="entry name" value="Virul_fac_BrkB"/>
    <property type="match status" value="1"/>
</dbReference>
<comment type="subcellular location">
    <subcellularLocation>
        <location evidence="1">Cell membrane</location>
        <topology evidence="1">Multi-pass membrane protein</topology>
    </subcellularLocation>
</comment>
<dbReference type="PANTHER" id="PTHR30213">
    <property type="entry name" value="INNER MEMBRANE PROTEIN YHJD"/>
    <property type="match status" value="1"/>
</dbReference>
<keyword evidence="5 6" id="KW-0472">Membrane</keyword>
<proteinExistence type="predicted"/>
<feature type="transmembrane region" description="Helical" evidence="6">
    <location>
        <begin position="147"/>
        <end position="168"/>
    </location>
</feature>
<keyword evidence="4 6" id="KW-1133">Transmembrane helix</keyword>
<evidence type="ECO:0000256" key="1">
    <source>
        <dbReference type="ARBA" id="ARBA00004651"/>
    </source>
</evidence>
<feature type="transmembrane region" description="Helical" evidence="6">
    <location>
        <begin position="188"/>
        <end position="210"/>
    </location>
</feature>
<name>A0A7W9KJ52_9PSEU</name>
<evidence type="ECO:0000256" key="4">
    <source>
        <dbReference type="ARBA" id="ARBA00022989"/>
    </source>
</evidence>
<sequence>MAEKESLLARLRKRHAWLDHLVRAGTRYTERYGDHYAAAITYYSVLSLIPLLMLGFSVAGFVLAGDMQLLDQIRSGIATAVPGALGDQVNTIVGKLIDARGSVGIFGLLAALYSGLGWMTSLRDAVTAQWTRERPQLPFLITAVKDLLTLIGLGLALVISFGITAAGTGLGGLLLEWLGLRDTGWADALLSIAAIVLGLLANWLVFLWVLSSLPRFHVGWRSAVRGAVTGAIGFEILKQVGNIYLRMIKDSPSGSVFGTLLGLLVFINLVSRFLVFITAWTATAKENMARSAEPAPLPEPVVIRHSVHVSGRPDATLTAGLLSAGALVGVTLTRLLRRR</sequence>
<dbReference type="InterPro" id="IPR005274">
    <property type="entry name" value="IM_pro_YhjD"/>
</dbReference>
<dbReference type="InterPro" id="IPR017039">
    <property type="entry name" value="Virul_fac_BrkB"/>
</dbReference>
<feature type="transmembrane region" description="Helical" evidence="6">
    <location>
        <begin position="40"/>
        <end position="64"/>
    </location>
</feature>
<feature type="transmembrane region" description="Helical" evidence="6">
    <location>
        <begin position="256"/>
        <end position="280"/>
    </location>
</feature>
<dbReference type="EMBL" id="JACHIR010000001">
    <property type="protein sequence ID" value="MBB5893412.1"/>
    <property type="molecule type" value="Genomic_DNA"/>
</dbReference>
<reference evidence="7 8" key="1">
    <citation type="submission" date="2020-08" db="EMBL/GenBank/DDBJ databases">
        <title>Sequencing the genomes of 1000 actinobacteria strains.</title>
        <authorList>
            <person name="Klenk H.-P."/>
        </authorList>
    </citation>
    <scope>NUCLEOTIDE SEQUENCE [LARGE SCALE GENOMIC DNA]</scope>
    <source>
        <strain evidence="7 8">DSM 43851</strain>
    </source>
</reference>
<gene>
    <name evidence="7" type="ORF">BJ998_004608</name>
</gene>
<feature type="transmembrane region" description="Helical" evidence="6">
    <location>
        <begin position="315"/>
        <end position="336"/>
    </location>
</feature>
<dbReference type="NCBIfam" id="TIGR00766">
    <property type="entry name" value="inner membrane protein YhjD"/>
    <property type="match status" value="1"/>
</dbReference>
<dbReference type="GO" id="GO:0005886">
    <property type="term" value="C:plasma membrane"/>
    <property type="evidence" value="ECO:0007669"/>
    <property type="project" value="UniProtKB-SubCell"/>
</dbReference>
<dbReference type="PANTHER" id="PTHR30213:SF1">
    <property type="entry name" value="INNER MEMBRANE PROTEIN YHJD"/>
    <property type="match status" value="1"/>
</dbReference>
<dbReference type="PIRSF" id="PIRSF035875">
    <property type="entry name" value="RNase_BN"/>
    <property type="match status" value="1"/>
</dbReference>
<evidence type="ECO:0000313" key="8">
    <source>
        <dbReference type="Proteomes" id="UP000585638"/>
    </source>
</evidence>
<feature type="transmembrane region" description="Helical" evidence="6">
    <location>
        <begin position="103"/>
        <end position="126"/>
    </location>
</feature>
<protein>
    <submittedName>
        <fullName evidence="7">Membrane protein</fullName>
    </submittedName>
</protein>
<dbReference type="RefSeq" id="WP_376775891.1">
    <property type="nucleotide sequence ID" value="NZ_BAAAWY010000018.1"/>
</dbReference>
<keyword evidence="3 6" id="KW-0812">Transmembrane</keyword>
<comment type="caution">
    <text evidence="7">The sequence shown here is derived from an EMBL/GenBank/DDBJ whole genome shotgun (WGS) entry which is preliminary data.</text>
</comment>
<evidence type="ECO:0000256" key="5">
    <source>
        <dbReference type="ARBA" id="ARBA00023136"/>
    </source>
</evidence>
<evidence type="ECO:0000256" key="2">
    <source>
        <dbReference type="ARBA" id="ARBA00022475"/>
    </source>
</evidence>
<keyword evidence="2" id="KW-1003">Cell membrane</keyword>
<keyword evidence="8" id="KW-1185">Reference proteome</keyword>
<dbReference type="AlphaFoldDB" id="A0A7W9KJ52"/>
<accession>A0A7W9KJ52</accession>
<evidence type="ECO:0000313" key="7">
    <source>
        <dbReference type="EMBL" id="MBB5893412.1"/>
    </source>
</evidence>